<dbReference type="AlphaFoldDB" id="A0A8H4QHA7"/>
<organism evidence="2 3">
    <name type="scientific">Agrocybe pediades</name>
    <dbReference type="NCBI Taxonomy" id="84607"/>
    <lineage>
        <taxon>Eukaryota</taxon>
        <taxon>Fungi</taxon>
        <taxon>Dikarya</taxon>
        <taxon>Basidiomycota</taxon>
        <taxon>Agaricomycotina</taxon>
        <taxon>Agaricomycetes</taxon>
        <taxon>Agaricomycetidae</taxon>
        <taxon>Agaricales</taxon>
        <taxon>Agaricineae</taxon>
        <taxon>Strophariaceae</taxon>
        <taxon>Agrocybe</taxon>
    </lineage>
</organism>
<accession>A0A8H4QHA7</accession>
<feature type="compositionally biased region" description="Basic and acidic residues" evidence="1">
    <location>
        <begin position="68"/>
        <end position="83"/>
    </location>
</feature>
<name>A0A8H4QHA7_9AGAR</name>
<feature type="region of interest" description="Disordered" evidence="1">
    <location>
        <begin position="456"/>
        <end position="484"/>
    </location>
</feature>
<gene>
    <name evidence="2" type="ORF">D9613_007236</name>
</gene>
<dbReference type="Proteomes" id="UP000521872">
    <property type="component" value="Unassembled WGS sequence"/>
</dbReference>
<keyword evidence="3" id="KW-1185">Reference proteome</keyword>
<evidence type="ECO:0000256" key="1">
    <source>
        <dbReference type="SAM" id="MobiDB-lite"/>
    </source>
</evidence>
<comment type="caution">
    <text evidence="2">The sequence shown here is derived from an EMBL/GenBank/DDBJ whole genome shotgun (WGS) entry which is preliminary data.</text>
</comment>
<evidence type="ECO:0000313" key="3">
    <source>
        <dbReference type="Proteomes" id="UP000521872"/>
    </source>
</evidence>
<sequence>MPPRRINLKPPRPPGDLATDVQAKMEGIASTCLDGGQAGGNQSATTTTLQFVQEGEPPAKGKKRGRKPKEGPPEGRPNKRVKIDGSAASGRKPLKAAAGQPDSNQLGVENPVNVVNAKKSVSKSKEQPAVKWKVVPVTPSSLSANSPIETTLKPRLWTRGRKEFLAAFPEMGGSQCFNNVSWELYNTPTILLDDNSNAFDVRRLDMDPYTMDLVTTRSFVCPCPPLEINNAVAVAMAEENIINAPAAMQPPPSTGKGRVGRLYRYPPLNKFPDPDGDSYVKIDFRAPLPMFSALQPGEAPFTISPDREFGERPEDRPLKVPFMHGPDTSEQPLLSRKQCLSPLDLAALEAEVKAKVPPLGRDLRSCSEEEYDQGVAELEALYKFNPKKATNPMFDEARRRLDEEKLHLAFQASVNVAPGAMTWPESTPLPNNSSSLALEKELMERLCNATRNPPFAAVNASTTTSLPPEKQSKETQSQQDSYIPSPLPREIQAIIDAYISGQPLVVVVTHRQLHRHWGLRLPEKYGHIVMGYFRIVGVQETRIDSSSVNGLGSAKSGSLVGHAQWRFRLRWAPGGEEYIMPHRDLKELEQPWWHPPLPEDAMYESLPQEATEMSLDDNSGAATMALEYIFPKDLEDCFETTPRYRAARLANHEYQFRNNHFSDVYESILPTRLLAPFGPSVLDNLFARGWFCLDCGKINFQASLRHRKCTNSDCKDKPPPVEPYAIPLVLMRDPQDRLPLSLPYNTYPANLRVKLSTFDDGVQVASYYNCQEELAFVKHVYTGNHLPRQAFATRLLDEIQRGVELVRPMDDTGPYFVFLAASPKGHLKPTDTDWPDVPIPVNQAKRDIVRRARIYAEVHDNQFSIDRVKMLAWVTTGSKKATDILRTKSKAVTLLSLGCDVELTLIPRGDWPTMKNIIQDDAITTDEPSASKSVKAELLSQAPEKRAKNVKKADRPTFNLKIVHGDVVVLYGEDFEYSIKRDGTSILVITSHED</sequence>
<feature type="compositionally biased region" description="Polar residues" evidence="1">
    <location>
        <begin position="40"/>
        <end position="51"/>
    </location>
</feature>
<proteinExistence type="predicted"/>
<evidence type="ECO:0000313" key="2">
    <source>
        <dbReference type="EMBL" id="KAF4610908.1"/>
    </source>
</evidence>
<reference evidence="2 3" key="1">
    <citation type="submission" date="2019-12" db="EMBL/GenBank/DDBJ databases">
        <authorList>
            <person name="Floudas D."/>
            <person name="Bentzer J."/>
            <person name="Ahren D."/>
            <person name="Johansson T."/>
            <person name="Persson P."/>
            <person name="Tunlid A."/>
        </authorList>
    </citation>
    <scope>NUCLEOTIDE SEQUENCE [LARGE SCALE GENOMIC DNA]</scope>
    <source>
        <strain evidence="2 3">CBS 102.39</strain>
    </source>
</reference>
<protein>
    <submittedName>
        <fullName evidence="2">Uncharacterized protein</fullName>
    </submittedName>
</protein>
<feature type="region of interest" description="Disordered" evidence="1">
    <location>
        <begin position="1"/>
        <end position="109"/>
    </location>
</feature>
<dbReference type="EMBL" id="JAACJL010000058">
    <property type="protein sequence ID" value="KAF4610908.1"/>
    <property type="molecule type" value="Genomic_DNA"/>
</dbReference>